<feature type="transmembrane region" description="Helical" evidence="8">
    <location>
        <begin position="271"/>
        <end position="293"/>
    </location>
</feature>
<evidence type="ECO:0000313" key="9">
    <source>
        <dbReference type="EMBL" id="KAL1513955.1"/>
    </source>
</evidence>
<evidence type="ECO:0000256" key="2">
    <source>
        <dbReference type="ARBA" id="ARBA00022475"/>
    </source>
</evidence>
<reference evidence="9 10" key="1">
    <citation type="submission" date="2024-05" db="EMBL/GenBank/DDBJ databases">
        <title>Genetic variation in Jamaican populations of the coffee berry borer (Hypothenemus hampei).</title>
        <authorList>
            <person name="Errbii M."/>
            <person name="Myrie A."/>
        </authorList>
    </citation>
    <scope>NUCLEOTIDE SEQUENCE [LARGE SCALE GENOMIC DNA]</scope>
    <source>
        <strain evidence="9">JA-Hopewell-2020-01-JO</strain>
        <tissue evidence="9">Whole body</tissue>
    </source>
</reference>
<dbReference type="Pfam" id="PF08395">
    <property type="entry name" value="7tm_7"/>
    <property type="match status" value="1"/>
</dbReference>
<dbReference type="PANTHER" id="PTHR21143">
    <property type="entry name" value="INVERTEBRATE GUSTATORY RECEPTOR"/>
    <property type="match status" value="1"/>
</dbReference>
<evidence type="ECO:0000256" key="6">
    <source>
        <dbReference type="ARBA" id="ARBA00023170"/>
    </source>
</evidence>
<keyword evidence="2 8" id="KW-1003">Cell membrane</keyword>
<dbReference type="PANTHER" id="PTHR21143:SF104">
    <property type="entry name" value="GUSTATORY RECEPTOR 8A-RELATED"/>
    <property type="match status" value="1"/>
</dbReference>
<keyword evidence="3 8" id="KW-0812">Transmembrane</keyword>
<protein>
    <recommendedName>
        <fullName evidence="8">Gustatory receptor</fullName>
    </recommendedName>
</protein>
<dbReference type="GO" id="GO:0005886">
    <property type="term" value="C:plasma membrane"/>
    <property type="evidence" value="ECO:0007669"/>
    <property type="project" value="UniProtKB-SubCell"/>
</dbReference>
<evidence type="ECO:0000256" key="3">
    <source>
        <dbReference type="ARBA" id="ARBA00022692"/>
    </source>
</evidence>
<evidence type="ECO:0000313" key="10">
    <source>
        <dbReference type="Proteomes" id="UP001566132"/>
    </source>
</evidence>
<feature type="transmembrane region" description="Helical" evidence="8">
    <location>
        <begin position="74"/>
        <end position="93"/>
    </location>
</feature>
<keyword evidence="5 8" id="KW-0472">Membrane</keyword>
<evidence type="ECO:0000256" key="8">
    <source>
        <dbReference type="RuleBase" id="RU363108"/>
    </source>
</evidence>
<keyword evidence="6 8" id="KW-0675">Receptor</keyword>
<dbReference type="InterPro" id="IPR013604">
    <property type="entry name" value="7TM_chemorcpt"/>
</dbReference>
<evidence type="ECO:0000256" key="4">
    <source>
        <dbReference type="ARBA" id="ARBA00022989"/>
    </source>
</evidence>
<comment type="caution">
    <text evidence="9">The sequence shown here is derived from an EMBL/GenBank/DDBJ whole genome shotgun (WGS) entry which is preliminary data.</text>
</comment>
<feature type="transmembrane region" description="Helical" evidence="8">
    <location>
        <begin position="350"/>
        <end position="369"/>
    </location>
</feature>
<dbReference type="AlphaFoldDB" id="A0ABD1F8N3"/>
<keyword evidence="4 8" id="KW-1133">Transmembrane helix</keyword>
<feature type="transmembrane region" description="Helical" evidence="8">
    <location>
        <begin position="6"/>
        <end position="25"/>
    </location>
</feature>
<sequence length="372" mass="44127">MATVVHLKPLLPIFSFIGVLPPINFNNNCVKLTKSYIIKVSALVLLFTIFSIASVIARTIFLEHRPTPYKIVDGITTVLLWLLVILSLIYSCIHHQLYGKLFRQLNEIHKECHGDFRIKCPMLLTRKFIFILICQFLIMLWYYKPPNWMWTERYWIGIICYFHEEAVFHFYATCMAFLVVSLLKISKQDLKELRFKLQELRGLQIYEERPFLNQIKSKQKTFTKLHTITRILNHLFIPTFLCIPLTCRTWLLQFFLYIIHMINDYSTTVEYQLASFCFGLMFVMVTFLILLACDEIMQESKKLMITCYDLQDCISIYSEPYQELQRFTEKISKIKIKFSALGFFEVNKGLVFPIVGSVATYFFVIEQFWNRN</sequence>
<proteinExistence type="inferred from homology"/>
<dbReference type="GO" id="GO:0007165">
    <property type="term" value="P:signal transduction"/>
    <property type="evidence" value="ECO:0007669"/>
    <property type="project" value="UniProtKB-KW"/>
</dbReference>
<evidence type="ECO:0000256" key="5">
    <source>
        <dbReference type="ARBA" id="ARBA00023136"/>
    </source>
</evidence>
<comment type="similarity">
    <text evidence="8">Belongs to the insect chemoreceptor superfamily. Gustatory receptor (GR) family.</text>
</comment>
<feature type="transmembrane region" description="Helical" evidence="8">
    <location>
        <begin position="37"/>
        <end position="62"/>
    </location>
</feature>
<evidence type="ECO:0000256" key="1">
    <source>
        <dbReference type="ARBA" id="ARBA00004651"/>
    </source>
</evidence>
<feature type="transmembrane region" description="Helical" evidence="8">
    <location>
        <begin position="124"/>
        <end position="143"/>
    </location>
</feature>
<comment type="caution">
    <text evidence="8">Lacks conserved residue(s) required for the propagation of feature annotation.</text>
</comment>
<evidence type="ECO:0000256" key="7">
    <source>
        <dbReference type="ARBA" id="ARBA00023224"/>
    </source>
</evidence>
<keyword evidence="10" id="KW-1185">Reference proteome</keyword>
<organism evidence="9 10">
    <name type="scientific">Hypothenemus hampei</name>
    <name type="common">Coffee berry borer</name>
    <dbReference type="NCBI Taxonomy" id="57062"/>
    <lineage>
        <taxon>Eukaryota</taxon>
        <taxon>Metazoa</taxon>
        <taxon>Ecdysozoa</taxon>
        <taxon>Arthropoda</taxon>
        <taxon>Hexapoda</taxon>
        <taxon>Insecta</taxon>
        <taxon>Pterygota</taxon>
        <taxon>Neoptera</taxon>
        <taxon>Endopterygota</taxon>
        <taxon>Coleoptera</taxon>
        <taxon>Polyphaga</taxon>
        <taxon>Cucujiformia</taxon>
        <taxon>Curculionidae</taxon>
        <taxon>Scolytinae</taxon>
        <taxon>Hypothenemus</taxon>
    </lineage>
</organism>
<dbReference type="Proteomes" id="UP001566132">
    <property type="component" value="Unassembled WGS sequence"/>
</dbReference>
<keyword evidence="7 8" id="KW-0807">Transducer</keyword>
<comment type="function">
    <text evidence="8">Gustatory receptor which mediates acceptance or avoidance behavior, depending on its substrates.</text>
</comment>
<gene>
    <name evidence="9" type="ORF">ABEB36_003292</name>
</gene>
<name>A0ABD1F8N3_HYPHA</name>
<accession>A0ABD1F8N3</accession>
<dbReference type="EMBL" id="JBDJPC010000002">
    <property type="protein sequence ID" value="KAL1513955.1"/>
    <property type="molecule type" value="Genomic_DNA"/>
</dbReference>
<comment type="subcellular location">
    <subcellularLocation>
        <location evidence="1 8">Cell membrane</location>
        <topology evidence="1 8">Multi-pass membrane protein</topology>
    </subcellularLocation>
</comment>
<feature type="transmembrane region" description="Helical" evidence="8">
    <location>
        <begin position="235"/>
        <end position="259"/>
    </location>
</feature>
<feature type="transmembrane region" description="Helical" evidence="8">
    <location>
        <begin position="168"/>
        <end position="186"/>
    </location>
</feature>